<evidence type="ECO:0000256" key="1">
    <source>
        <dbReference type="SAM" id="Phobius"/>
    </source>
</evidence>
<feature type="transmembrane region" description="Helical" evidence="1">
    <location>
        <begin position="87"/>
        <end position="108"/>
    </location>
</feature>
<keyword evidence="1" id="KW-1133">Transmembrane helix</keyword>
<accession>A0A2V1DNS9</accession>
<evidence type="ECO:0000313" key="3">
    <source>
        <dbReference type="Proteomes" id="UP000244855"/>
    </source>
</evidence>
<sequence length="139" mass="14952">MATMATERTLRIITIALFIPALVLCVASGIKTEKTKQGWMGSRPPVSYFGTVPAFLSALTSAVVLYANRSKSLRLGDDARAKTQRAVMLVIDVILAAGYIALLVPLWILDAGIVRWNGVAAMLLAYATMPLLINLYVAA</sequence>
<proteinExistence type="predicted"/>
<feature type="transmembrane region" description="Helical" evidence="1">
    <location>
        <begin position="12"/>
        <end position="30"/>
    </location>
</feature>
<feature type="transmembrane region" description="Helical" evidence="1">
    <location>
        <begin position="114"/>
        <end position="137"/>
    </location>
</feature>
<dbReference type="STRING" id="97972.A0A2V1DNS9"/>
<dbReference type="AlphaFoldDB" id="A0A2V1DNS9"/>
<gene>
    <name evidence="2" type="ORF">DM02DRAFT_615139</name>
</gene>
<reference evidence="2 3" key="1">
    <citation type="journal article" date="2018" name="Sci. Rep.">
        <title>Comparative genomics provides insights into the lifestyle and reveals functional heterogeneity of dark septate endophytic fungi.</title>
        <authorList>
            <person name="Knapp D.G."/>
            <person name="Nemeth J.B."/>
            <person name="Barry K."/>
            <person name="Hainaut M."/>
            <person name="Henrissat B."/>
            <person name="Johnson J."/>
            <person name="Kuo A."/>
            <person name="Lim J.H.P."/>
            <person name="Lipzen A."/>
            <person name="Nolan M."/>
            <person name="Ohm R.A."/>
            <person name="Tamas L."/>
            <person name="Grigoriev I.V."/>
            <person name="Spatafora J.W."/>
            <person name="Nagy L.G."/>
            <person name="Kovacs G.M."/>
        </authorList>
    </citation>
    <scope>NUCLEOTIDE SEQUENCE [LARGE SCALE GENOMIC DNA]</scope>
    <source>
        <strain evidence="2 3">DSE2036</strain>
    </source>
</reference>
<evidence type="ECO:0000313" key="2">
    <source>
        <dbReference type="EMBL" id="PVH99273.1"/>
    </source>
</evidence>
<dbReference type="EMBL" id="KZ805395">
    <property type="protein sequence ID" value="PVH99273.1"/>
    <property type="molecule type" value="Genomic_DNA"/>
</dbReference>
<dbReference type="OrthoDB" id="5241710at2759"/>
<feature type="transmembrane region" description="Helical" evidence="1">
    <location>
        <begin position="46"/>
        <end position="67"/>
    </location>
</feature>
<organism evidence="2 3">
    <name type="scientific">Periconia macrospinosa</name>
    <dbReference type="NCBI Taxonomy" id="97972"/>
    <lineage>
        <taxon>Eukaryota</taxon>
        <taxon>Fungi</taxon>
        <taxon>Dikarya</taxon>
        <taxon>Ascomycota</taxon>
        <taxon>Pezizomycotina</taxon>
        <taxon>Dothideomycetes</taxon>
        <taxon>Pleosporomycetidae</taxon>
        <taxon>Pleosporales</taxon>
        <taxon>Massarineae</taxon>
        <taxon>Periconiaceae</taxon>
        <taxon>Periconia</taxon>
    </lineage>
</organism>
<protein>
    <submittedName>
        <fullName evidence="2">Uncharacterized protein</fullName>
    </submittedName>
</protein>
<keyword evidence="3" id="KW-1185">Reference proteome</keyword>
<keyword evidence="1" id="KW-0812">Transmembrane</keyword>
<name>A0A2V1DNS9_9PLEO</name>
<keyword evidence="1" id="KW-0472">Membrane</keyword>
<dbReference type="Proteomes" id="UP000244855">
    <property type="component" value="Unassembled WGS sequence"/>
</dbReference>